<protein>
    <submittedName>
        <fullName evidence="3">(pine wood nematode) hypothetical protein</fullName>
    </submittedName>
</protein>
<dbReference type="PANTHER" id="PTHR21523">
    <property type="match status" value="1"/>
</dbReference>
<keyword evidence="4" id="KW-1185">Reference proteome</keyword>
<feature type="region of interest" description="Disordered" evidence="1">
    <location>
        <begin position="166"/>
        <end position="187"/>
    </location>
</feature>
<feature type="transmembrane region" description="Helical" evidence="2">
    <location>
        <begin position="643"/>
        <end position="664"/>
    </location>
</feature>
<dbReference type="InterPro" id="IPR006954">
    <property type="entry name" value="Mlt-10-like"/>
</dbReference>
<dbReference type="EMBL" id="CAJFDI010000002">
    <property type="protein sequence ID" value="CAD5214493.1"/>
    <property type="molecule type" value="Genomic_DNA"/>
</dbReference>
<dbReference type="Pfam" id="PF04870">
    <property type="entry name" value="Moulting_cycle"/>
    <property type="match status" value="1"/>
</dbReference>
<dbReference type="EMBL" id="CAJFCV020000002">
    <property type="protein sequence ID" value="CAG9095018.1"/>
    <property type="molecule type" value="Genomic_DNA"/>
</dbReference>
<feature type="region of interest" description="Disordered" evidence="1">
    <location>
        <begin position="102"/>
        <end position="121"/>
    </location>
</feature>
<organism evidence="3 4">
    <name type="scientific">Bursaphelenchus xylophilus</name>
    <name type="common">Pinewood nematode worm</name>
    <name type="synonym">Aphelenchoides xylophilus</name>
    <dbReference type="NCBI Taxonomy" id="6326"/>
    <lineage>
        <taxon>Eukaryota</taxon>
        <taxon>Metazoa</taxon>
        <taxon>Ecdysozoa</taxon>
        <taxon>Nematoda</taxon>
        <taxon>Chromadorea</taxon>
        <taxon>Rhabditida</taxon>
        <taxon>Tylenchina</taxon>
        <taxon>Tylenchomorpha</taxon>
        <taxon>Aphelenchoidea</taxon>
        <taxon>Aphelenchoididae</taxon>
        <taxon>Bursaphelenchus</taxon>
    </lineage>
</organism>
<reference evidence="3" key="1">
    <citation type="submission" date="2020-09" db="EMBL/GenBank/DDBJ databases">
        <authorList>
            <person name="Kikuchi T."/>
        </authorList>
    </citation>
    <scope>NUCLEOTIDE SEQUENCE</scope>
    <source>
        <strain evidence="3">Ka4C1</strain>
    </source>
</reference>
<dbReference type="Proteomes" id="UP000582659">
    <property type="component" value="Unassembled WGS sequence"/>
</dbReference>
<feature type="transmembrane region" description="Helical" evidence="2">
    <location>
        <begin position="616"/>
        <end position="637"/>
    </location>
</feature>
<feature type="compositionally biased region" description="Basic residues" evidence="1">
    <location>
        <begin position="166"/>
        <end position="179"/>
    </location>
</feature>
<proteinExistence type="predicted"/>
<sequence>MVVLWVVMVYEACGMSYDEKLKKFDKVRIDERNFAKIHNIHVNWYGTSIKAIMGQLGKSLFKELDDDDRRALARCLDKIEDRKDLEESAKCLVRSRKSSLSKKRKRTEEDSGEEWVGGFRQDDSNGVTKRKAFREVLGQQTSKEANVTKIPRIALLRRRVVNGIRKSQRRGNRRKRSSRWTRFGDLDNEPDNTLKVRNVTKSGGLRGAKERSPVSRVADLISMIAMGNVTVDEAAKTKAVEWKQTYDRLLNLKKVFEKKEEEPGARIYSMRMYDIVLDRKTPTMSPKESRTPQGLIQMAMTLFNQLGGDKNREMRESMNTNVLSPRFAPVMRDKARSTNMNLSPTILSFYEDEENKNNIASIPKLLKSAGVEGKDREVMLGALMKASGATDVVNDAINFLDGINFFGMKDEVFEVTERVAGVYEELEASFHQRQHDSLEKEGFTFMDDKQLEQLYNSEKLSLPDKAKSLNNLKNTTIAQKMEALWLTIEQIASGKSFDEQPVYKNITASGRFSRHKRDLATPSVLSPVILAPYMFAPVFGLSVLGPVILSPNIFSPLILNPSVLGPFIMSPAVAIPFIISPYLLSPYILSPLVMAPFILNPYVLSPNVINPYVLSPLVLSPLVLCPDVISPMTLGGAVLSPSVASPAVLTETFLMLTVLSPSFLSR</sequence>
<evidence type="ECO:0000313" key="3">
    <source>
        <dbReference type="EMBL" id="CAD5214493.1"/>
    </source>
</evidence>
<keyword evidence="2" id="KW-1133">Transmembrane helix</keyword>
<accession>A0A7I8WPP3</accession>
<comment type="caution">
    <text evidence="3">The sequence shown here is derived from an EMBL/GenBank/DDBJ whole genome shotgun (WGS) entry which is preliminary data.</text>
</comment>
<evidence type="ECO:0000313" key="4">
    <source>
        <dbReference type="Proteomes" id="UP000659654"/>
    </source>
</evidence>
<dbReference type="PANTHER" id="PTHR21523:SF44">
    <property type="entry name" value="MLT-TEN (MLT-10) RELATED"/>
    <property type="match status" value="1"/>
</dbReference>
<keyword evidence="2" id="KW-0812">Transmembrane</keyword>
<gene>
    <name evidence="3" type="ORF">BXYJ_LOCUS3557</name>
</gene>
<evidence type="ECO:0000256" key="2">
    <source>
        <dbReference type="SAM" id="Phobius"/>
    </source>
</evidence>
<keyword evidence="2" id="KW-0472">Membrane</keyword>
<name>A0A7I8WPP3_BURXY</name>
<feature type="transmembrane region" description="Helical" evidence="2">
    <location>
        <begin position="524"/>
        <end position="545"/>
    </location>
</feature>
<feature type="transmembrane region" description="Helical" evidence="2">
    <location>
        <begin position="557"/>
        <end position="579"/>
    </location>
</feature>
<dbReference type="SMR" id="A0A7I8WPP3"/>
<evidence type="ECO:0000256" key="1">
    <source>
        <dbReference type="SAM" id="MobiDB-lite"/>
    </source>
</evidence>
<dbReference type="OrthoDB" id="5917548at2759"/>
<dbReference type="AlphaFoldDB" id="A0A7I8WPP3"/>
<dbReference type="Proteomes" id="UP000659654">
    <property type="component" value="Unassembled WGS sequence"/>
</dbReference>
<feature type="transmembrane region" description="Helical" evidence="2">
    <location>
        <begin position="585"/>
        <end position="604"/>
    </location>
</feature>